<dbReference type="AlphaFoldDB" id="A0A4Z0NHS5"/>
<comment type="similarity">
    <text evidence="1">Belongs to the ABC transporter superfamily.</text>
</comment>
<dbReference type="InterPro" id="IPR003439">
    <property type="entry name" value="ABC_transporter-like_ATP-bd"/>
</dbReference>
<organism evidence="6 7">
    <name type="scientific">Methylobacterium nonmethylotrophicum</name>
    <dbReference type="NCBI Taxonomy" id="1141884"/>
    <lineage>
        <taxon>Bacteria</taxon>
        <taxon>Pseudomonadati</taxon>
        <taxon>Pseudomonadota</taxon>
        <taxon>Alphaproteobacteria</taxon>
        <taxon>Hyphomicrobiales</taxon>
        <taxon>Methylobacteriaceae</taxon>
        <taxon>Methylobacterium</taxon>
    </lineage>
</organism>
<evidence type="ECO:0000259" key="5">
    <source>
        <dbReference type="PROSITE" id="PS50893"/>
    </source>
</evidence>
<protein>
    <submittedName>
        <fullName evidence="6">ATP-binding cassette domain-containing protein</fullName>
    </submittedName>
</protein>
<dbReference type="GO" id="GO:0016887">
    <property type="term" value="F:ATP hydrolysis activity"/>
    <property type="evidence" value="ECO:0007669"/>
    <property type="project" value="InterPro"/>
</dbReference>
<dbReference type="GO" id="GO:0005524">
    <property type="term" value="F:ATP binding"/>
    <property type="evidence" value="ECO:0007669"/>
    <property type="project" value="UniProtKB-KW"/>
</dbReference>
<gene>
    <name evidence="6" type="ORF">EU555_26105</name>
</gene>
<dbReference type="InterPro" id="IPR050319">
    <property type="entry name" value="ABC_transp_ATP-bind"/>
</dbReference>
<dbReference type="Proteomes" id="UP000297535">
    <property type="component" value="Unassembled WGS sequence"/>
</dbReference>
<dbReference type="SUPFAM" id="SSF52540">
    <property type="entry name" value="P-loop containing nucleoside triphosphate hydrolases"/>
    <property type="match status" value="1"/>
</dbReference>
<reference evidence="6 7" key="1">
    <citation type="submission" date="2019-04" db="EMBL/GenBank/DDBJ databases">
        <authorList>
            <person name="Feng G."/>
            <person name="Zhu H."/>
        </authorList>
    </citation>
    <scope>NUCLEOTIDE SEQUENCE [LARGE SCALE GENOMIC DNA]</scope>
    <source>
        <strain evidence="6 7">6HR-1</strain>
    </source>
</reference>
<name>A0A4Z0NHS5_9HYPH</name>
<dbReference type="GO" id="GO:0055085">
    <property type="term" value="P:transmembrane transport"/>
    <property type="evidence" value="ECO:0007669"/>
    <property type="project" value="UniProtKB-ARBA"/>
</dbReference>
<accession>A0A4Z0NHS5</accession>
<evidence type="ECO:0000256" key="1">
    <source>
        <dbReference type="ARBA" id="ARBA00005417"/>
    </source>
</evidence>
<evidence type="ECO:0000313" key="6">
    <source>
        <dbReference type="EMBL" id="TGD95878.1"/>
    </source>
</evidence>
<dbReference type="InterPro" id="IPR003593">
    <property type="entry name" value="AAA+_ATPase"/>
</dbReference>
<keyword evidence="7" id="KW-1185">Reference proteome</keyword>
<dbReference type="PANTHER" id="PTHR43776:SF7">
    <property type="entry name" value="D,D-DIPEPTIDE TRANSPORT ATP-BINDING PROTEIN DDPF-RELATED"/>
    <property type="match status" value="1"/>
</dbReference>
<dbReference type="Pfam" id="PF00005">
    <property type="entry name" value="ABC_tran"/>
    <property type="match status" value="1"/>
</dbReference>
<dbReference type="RefSeq" id="WP_135418302.1">
    <property type="nucleotide sequence ID" value="NZ_SRLB01000024.1"/>
</dbReference>
<dbReference type="EMBL" id="SRLB01000024">
    <property type="protein sequence ID" value="TGD95878.1"/>
    <property type="molecule type" value="Genomic_DNA"/>
</dbReference>
<comment type="caution">
    <text evidence="6">The sequence shown here is derived from an EMBL/GenBank/DDBJ whole genome shotgun (WGS) entry which is preliminary data.</text>
</comment>
<dbReference type="SMART" id="SM00382">
    <property type="entry name" value="AAA"/>
    <property type="match status" value="1"/>
</dbReference>
<sequence length="263" mass="27744">MTALLAARGLGKAYPGAGWRRGASRTVLTGIDLTISDGECVALIGRSGSGKSTLARLLMGLEAADVGAVLFRDRPLAGLDRGGLRAFRAAVQMVLQDPLSAVNPRHAVGRILAEPLRHLTDLPVTARTGRVGELLELVGLDPEAAGRLPGQLSGGQVQRIGLARALATRPALVVLDEAVSNLDAPRQVDILDRLATLRRERGTAFLLITHDVRLARRFADRVVVLSEGRIVDTSPCRPSLALSHPAARELIDAVLPVSPGDAS</sequence>
<dbReference type="InterPro" id="IPR027417">
    <property type="entry name" value="P-loop_NTPase"/>
</dbReference>
<dbReference type="PANTHER" id="PTHR43776">
    <property type="entry name" value="TRANSPORT ATP-BINDING PROTEIN"/>
    <property type="match status" value="1"/>
</dbReference>
<keyword evidence="3" id="KW-0547">Nucleotide-binding</keyword>
<dbReference type="CDD" id="cd03257">
    <property type="entry name" value="ABC_NikE_OppD_transporters"/>
    <property type="match status" value="1"/>
</dbReference>
<proteinExistence type="inferred from homology"/>
<feature type="domain" description="ABC transporter" evidence="5">
    <location>
        <begin position="5"/>
        <end position="252"/>
    </location>
</feature>
<evidence type="ECO:0000313" key="7">
    <source>
        <dbReference type="Proteomes" id="UP000297535"/>
    </source>
</evidence>
<keyword evidence="2" id="KW-0813">Transport</keyword>
<keyword evidence="4 6" id="KW-0067">ATP-binding</keyword>
<dbReference type="OrthoDB" id="7328866at2"/>
<dbReference type="Gene3D" id="3.40.50.300">
    <property type="entry name" value="P-loop containing nucleotide triphosphate hydrolases"/>
    <property type="match status" value="1"/>
</dbReference>
<evidence type="ECO:0000256" key="3">
    <source>
        <dbReference type="ARBA" id="ARBA00022741"/>
    </source>
</evidence>
<dbReference type="PROSITE" id="PS50893">
    <property type="entry name" value="ABC_TRANSPORTER_2"/>
    <property type="match status" value="1"/>
</dbReference>
<evidence type="ECO:0000256" key="2">
    <source>
        <dbReference type="ARBA" id="ARBA00022448"/>
    </source>
</evidence>
<evidence type="ECO:0000256" key="4">
    <source>
        <dbReference type="ARBA" id="ARBA00022840"/>
    </source>
</evidence>